<reference evidence="1" key="2">
    <citation type="submission" date="2019-06" db="EMBL/GenBank/DDBJ databases">
        <title>Genomics analysis of Aphanomyces spp. identifies a new class of oomycete effector associated with host adaptation.</title>
        <authorList>
            <person name="Gaulin E."/>
        </authorList>
    </citation>
    <scope>NUCLEOTIDE SEQUENCE</scope>
    <source>
        <strain evidence="1">CBS 578.67</strain>
    </source>
</reference>
<protein>
    <submittedName>
        <fullName evidence="2">Aste57867_13952 protein</fullName>
    </submittedName>
</protein>
<proteinExistence type="predicted"/>
<accession>A0A485KZF0</accession>
<dbReference type="EMBL" id="VJMH01005497">
    <property type="protein sequence ID" value="KAF0695222.1"/>
    <property type="molecule type" value="Genomic_DNA"/>
</dbReference>
<evidence type="ECO:0000313" key="2">
    <source>
        <dbReference type="EMBL" id="VFT90782.1"/>
    </source>
</evidence>
<organism evidence="2 3">
    <name type="scientific">Aphanomyces stellatus</name>
    <dbReference type="NCBI Taxonomy" id="120398"/>
    <lineage>
        <taxon>Eukaryota</taxon>
        <taxon>Sar</taxon>
        <taxon>Stramenopiles</taxon>
        <taxon>Oomycota</taxon>
        <taxon>Saprolegniomycetes</taxon>
        <taxon>Saprolegniales</taxon>
        <taxon>Verrucalvaceae</taxon>
        <taxon>Aphanomyces</taxon>
    </lineage>
</organism>
<dbReference type="Gene3D" id="2.100.10.30">
    <property type="entry name" value="Jacalin-like lectin domain"/>
    <property type="match status" value="1"/>
</dbReference>
<dbReference type="SUPFAM" id="SSF51101">
    <property type="entry name" value="Mannose-binding lectins"/>
    <property type="match status" value="1"/>
</dbReference>
<dbReference type="Proteomes" id="UP000332933">
    <property type="component" value="Unassembled WGS sequence"/>
</dbReference>
<dbReference type="OrthoDB" id="10057795at2759"/>
<dbReference type="InterPro" id="IPR036404">
    <property type="entry name" value="Jacalin-like_lectin_dom_sf"/>
</dbReference>
<evidence type="ECO:0000313" key="3">
    <source>
        <dbReference type="Proteomes" id="UP000332933"/>
    </source>
</evidence>
<gene>
    <name evidence="2" type="primary">Aste57867_13952</name>
    <name evidence="1" type="ORF">As57867_013901</name>
    <name evidence="2" type="ORF">ASTE57867_13952</name>
</gene>
<keyword evidence="3" id="KW-1185">Reference proteome</keyword>
<dbReference type="AlphaFoldDB" id="A0A485KZF0"/>
<reference evidence="2 3" key="1">
    <citation type="submission" date="2019-03" db="EMBL/GenBank/DDBJ databases">
        <authorList>
            <person name="Gaulin E."/>
            <person name="Dumas B."/>
        </authorList>
    </citation>
    <scope>NUCLEOTIDE SEQUENCE [LARGE SCALE GENOMIC DNA]</scope>
    <source>
        <strain evidence="2">CBS 568.67</strain>
    </source>
</reference>
<name>A0A485KZF0_9STRA</name>
<evidence type="ECO:0000313" key="1">
    <source>
        <dbReference type="EMBL" id="KAF0695222.1"/>
    </source>
</evidence>
<sequence>MNDVFMVVWGRDYLDGYQFVYKHESTGEILNGVLTTTPLANIEGGTDLYEYTLYPNEYITEVRGREGCWVDALELHTVCGRIFRVGGYGGHSFNRQFVGVEVRYLVGNTQEIRDHICHVSASVSPARLSLSPQIFDSCYQVVLRHGAFRVHTVNMWAGTIGFAGIQMIFQRKVPPYELYAGYLFGETFCSTVDPAVSVQLGTDEYLTMALCRLADDEGIFELRFRTNFHRNISCGSVNGDKFVFACHTMANCEVRGLRQRMIYSPCGLNTKLSLHEIRLCDTYDATDFDSKITAMLLLASDPTQSAAVGVTAPLSFEDDAHDDIDFEDETFSIPANIYDFGIPSITDVESSMWELKNLLGNVRRDGDECRLIVDQVIFVYDNILALHNREIAYAGLLVIRLLDLIQLTVRALEKSAKVVFV</sequence>
<dbReference type="EMBL" id="CAADRA010005518">
    <property type="protein sequence ID" value="VFT90782.1"/>
    <property type="molecule type" value="Genomic_DNA"/>
</dbReference>